<dbReference type="InterPro" id="IPR032466">
    <property type="entry name" value="Metal_Hydrolase"/>
</dbReference>
<dbReference type="InterPro" id="IPR011059">
    <property type="entry name" value="Metal-dep_hydrolase_composite"/>
</dbReference>
<dbReference type="EMBL" id="DVIQ01000025">
    <property type="protein sequence ID" value="HIS30931.1"/>
    <property type="molecule type" value="Genomic_DNA"/>
</dbReference>
<gene>
    <name evidence="2" type="ORF">IAB44_05190</name>
</gene>
<dbReference type="Gene3D" id="3.20.20.140">
    <property type="entry name" value="Metal-dependent hydrolases"/>
    <property type="match status" value="1"/>
</dbReference>
<reference evidence="2" key="2">
    <citation type="journal article" date="2021" name="PeerJ">
        <title>Extensive microbial diversity within the chicken gut microbiome revealed by metagenomics and culture.</title>
        <authorList>
            <person name="Gilroy R."/>
            <person name="Ravi A."/>
            <person name="Getino M."/>
            <person name="Pursley I."/>
            <person name="Horton D.L."/>
            <person name="Alikhan N.F."/>
            <person name="Baker D."/>
            <person name="Gharbi K."/>
            <person name="Hall N."/>
            <person name="Watson M."/>
            <person name="Adriaenssens E.M."/>
            <person name="Foster-Nyarko E."/>
            <person name="Jarju S."/>
            <person name="Secka A."/>
            <person name="Antonio M."/>
            <person name="Oren A."/>
            <person name="Chaudhuri R.R."/>
            <person name="La Ragione R."/>
            <person name="Hildebrand F."/>
            <person name="Pallen M.J."/>
        </authorList>
    </citation>
    <scope>NUCLEOTIDE SEQUENCE</scope>
    <source>
        <strain evidence="2">CHK190-19873</strain>
    </source>
</reference>
<dbReference type="InterPro" id="IPR033932">
    <property type="entry name" value="YtcJ-like"/>
</dbReference>
<dbReference type="GO" id="GO:0016810">
    <property type="term" value="F:hydrolase activity, acting on carbon-nitrogen (but not peptide) bonds"/>
    <property type="evidence" value="ECO:0007669"/>
    <property type="project" value="InterPro"/>
</dbReference>
<reference evidence="2" key="1">
    <citation type="submission" date="2020-10" db="EMBL/GenBank/DDBJ databases">
        <authorList>
            <person name="Gilroy R."/>
        </authorList>
    </citation>
    <scope>NUCLEOTIDE SEQUENCE</scope>
    <source>
        <strain evidence="2">CHK190-19873</strain>
    </source>
</reference>
<dbReference type="PANTHER" id="PTHR22642">
    <property type="entry name" value="IMIDAZOLONEPROPIONASE"/>
    <property type="match status" value="1"/>
</dbReference>
<dbReference type="SUPFAM" id="SSF51338">
    <property type="entry name" value="Composite domain of metallo-dependent hydrolases"/>
    <property type="match status" value="1"/>
</dbReference>
<evidence type="ECO:0000313" key="3">
    <source>
        <dbReference type="Proteomes" id="UP000823935"/>
    </source>
</evidence>
<dbReference type="AlphaFoldDB" id="A0A9D1JJ93"/>
<proteinExistence type="predicted"/>
<accession>A0A9D1JJ93</accession>
<dbReference type="PANTHER" id="PTHR22642:SF2">
    <property type="entry name" value="PROTEIN LONG AFTER FAR-RED 3"/>
    <property type="match status" value="1"/>
</dbReference>
<protein>
    <submittedName>
        <fullName evidence="2">Amidohydrolase</fullName>
    </submittedName>
</protein>
<organism evidence="2 3">
    <name type="scientific">Candidatus Limivivens intestinipullorum</name>
    <dbReference type="NCBI Taxonomy" id="2840858"/>
    <lineage>
        <taxon>Bacteria</taxon>
        <taxon>Bacillati</taxon>
        <taxon>Bacillota</taxon>
        <taxon>Clostridia</taxon>
        <taxon>Lachnospirales</taxon>
        <taxon>Lachnospiraceae</taxon>
        <taxon>Lachnospiraceae incertae sedis</taxon>
        <taxon>Candidatus Limivivens</taxon>
    </lineage>
</organism>
<dbReference type="CDD" id="cd01300">
    <property type="entry name" value="YtcJ_like"/>
    <property type="match status" value="1"/>
</dbReference>
<name>A0A9D1JJ93_9FIRM</name>
<evidence type="ECO:0000313" key="2">
    <source>
        <dbReference type="EMBL" id="HIS30931.1"/>
    </source>
</evidence>
<dbReference type="Gene3D" id="3.10.310.70">
    <property type="match status" value="1"/>
</dbReference>
<dbReference type="InterPro" id="IPR013108">
    <property type="entry name" value="Amidohydro_3"/>
</dbReference>
<dbReference type="SUPFAM" id="SSF51556">
    <property type="entry name" value="Metallo-dependent hydrolases"/>
    <property type="match status" value="1"/>
</dbReference>
<dbReference type="Pfam" id="PF07969">
    <property type="entry name" value="Amidohydro_3"/>
    <property type="match status" value="1"/>
</dbReference>
<dbReference type="Proteomes" id="UP000823935">
    <property type="component" value="Unassembled WGS sequence"/>
</dbReference>
<feature type="domain" description="Amidohydrolase 3" evidence="1">
    <location>
        <begin position="54"/>
        <end position="544"/>
    </location>
</feature>
<sequence length="546" mass="59973">MEKEKKSRIVFYNGEILTMEKRSAGTAVLVENGKIRALGDAGELLEAAGDAARVDLEGNTLMPAFVDAHSHFTQVAFSTLQASLEGAGSREEAVGKLQAFLRTARPPKGAWVLARDYDHTAFPDGRHLTLAELDGAAPENPLFVQHKSGHIGLFNSLALKLLGVRPDTPSPEGGRIGKEDGRLTGYMEENALFAFQKRVPMPGPEELEGAFEKAQKLYASFGITTVQDGMAVKEMLPLYDMLLGKDLLWLDLAAYPDPETYALAKRAYPGCMETYWKGLRFGGMKIFLDGSPQGRTAWMRTPYLGGTEDRGAKEARSENAKEYCGYGTMTDENVLEAMGEAAREETQLLAHCNGDAAAEQYLRCLERAEEDWPGLGGLRPVLIHGQLIGRDQLPRAARLGVILSLFVAHVYHWGDVHIRNFGLERACKISPAASALRCGIPVTFHQDAPVILPDMFETIWCAVRRLTKQGVLLGGEERISPAQALRAVTINAAYQYGEEKRKGSIVPGKQADLIVTDKNPLKAPAKELRNIQVLRTYKEGVCVYSR</sequence>
<dbReference type="Gene3D" id="2.30.40.10">
    <property type="entry name" value="Urease, subunit C, domain 1"/>
    <property type="match status" value="1"/>
</dbReference>
<evidence type="ECO:0000259" key="1">
    <source>
        <dbReference type="Pfam" id="PF07969"/>
    </source>
</evidence>
<comment type="caution">
    <text evidence="2">The sequence shown here is derived from an EMBL/GenBank/DDBJ whole genome shotgun (WGS) entry which is preliminary data.</text>
</comment>